<keyword evidence="3" id="KW-1185">Reference proteome</keyword>
<dbReference type="WBParaSite" id="TTAC_0001160501-mRNA-1">
    <property type="protein sequence ID" value="TTAC_0001160501-mRNA-1"/>
    <property type="gene ID" value="TTAC_0001160501"/>
</dbReference>
<evidence type="ECO:0000313" key="4">
    <source>
        <dbReference type="WBParaSite" id="TTAC_0001160501-mRNA-1"/>
    </source>
</evidence>
<gene>
    <name evidence="2" type="ORF">TTAC_LOCUS11588</name>
</gene>
<proteinExistence type="predicted"/>
<feature type="compositionally biased region" description="Acidic residues" evidence="1">
    <location>
        <begin position="74"/>
        <end position="89"/>
    </location>
</feature>
<sequence length="89" mass="9450">MVGLASFAASSAVSHSHPTFGALVMSRPQSCTGRSTCALRSNPRHHLAFCKCGGGNDGGGGGGSVLPSKRREEMEDEEEEEEEEQQHTF</sequence>
<reference evidence="4" key="1">
    <citation type="submission" date="2017-02" db="UniProtKB">
        <authorList>
            <consortium name="WormBaseParasite"/>
        </authorList>
    </citation>
    <scope>IDENTIFICATION</scope>
</reference>
<dbReference type="AlphaFoldDB" id="A0A0R3XDH8"/>
<dbReference type="Proteomes" id="UP000274429">
    <property type="component" value="Unassembled WGS sequence"/>
</dbReference>
<name>A0A0R3XDH8_HYDTA</name>
<evidence type="ECO:0000313" key="3">
    <source>
        <dbReference type="Proteomes" id="UP000274429"/>
    </source>
</evidence>
<feature type="region of interest" description="Disordered" evidence="1">
    <location>
        <begin position="52"/>
        <end position="89"/>
    </location>
</feature>
<protein>
    <submittedName>
        <fullName evidence="4">Secreted protein</fullName>
    </submittedName>
</protein>
<accession>A0A0R3XDH8</accession>
<reference evidence="2 3" key="2">
    <citation type="submission" date="2018-11" db="EMBL/GenBank/DDBJ databases">
        <authorList>
            <consortium name="Pathogen Informatics"/>
        </authorList>
    </citation>
    <scope>NUCLEOTIDE SEQUENCE [LARGE SCALE GENOMIC DNA]</scope>
</reference>
<feature type="compositionally biased region" description="Gly residues" evidence="1">
    <location>
        <begin position="52"/>
        <end position="64"/>
    </location>
</feature>
<evidence type="ECO:0000313" key="2">
    <source>
        <dbReference type="EMBL" id="VDM37198.1"/>
    </source>
</evidence>
<organism evidence="4">
    <name type="scientific">Hydatigena taeniaeformis</name>
    <name type="common">Feline tapeworm</name>
    <name type="synonym">Taenia taeniaeformis</name>
    <dbReference type="NCBI Taxonomy" id="6205"/>
    <lineage>
        <taxon>Eukaryota</taxon>
        <taxon>Metazoa</taxon>
        <taxon>Spiralia</taxon>
        <taxon>Lophotrochozoa</taxon>
        <taxon>Platyhelminthes</taxon>
        <taxon>Cestoda</taxon>
        <taxon>Eucestoda</taxon>
        <taxon>Cyclophyllidea</taxon>
        <taxon>Taeniidae</taxon>
        <taxon>Hydatigera</taxon>
    </lineage>
</organism>
<dbReference type="EMBL" id="UYWX01025345">
    <property type="protein sequence ID" value="VDM37198.1"/>
    <property type="molecule type" value="Genomic_DNA"/>
</dbReference>
<evidence type="ECO:0000256" key="1">
    <source>
        <dbReference type="SAM" id="MobiDB-lite"/>
    </source>
</evidence>